<evidence type="ECO:0000313" key="3">
    <source>
        <dbReference type="EMBL" id="VVA20872.1"/>
    </source>
</evidence>
<name>A0A5E4EZN3_PRUDU</name>
<evidence type="ECO:0000313" key="5">
    <source>
        <dbReference type="Proteomes" id="UP001054821"/>
    </source>
</evidence>
<accession>A0A5E4EZN3</accession>
<reference evidence="4" key="2">
    <citation type="journal article" date="2020" name="Plant J.">
        <title>Transposons played a major role in the diversification between the closely related almond and peach genomes: results from the almond genome sequence.</title>
        <authorList>
            <person name="Alioto T."/>
            <person name="Alexiou K.G."/>
            <person name="Bardil A."/>
            <person name="Barteri F."/>
            <person name="Castanera R."/>
            <person name="Cruz F."/>
            <person name="Dhingra A."/>
            <person name="Duval H."/>
            <person name="Fernandez I Marti A."/>
            <person name="Frias L."/>
            <person name="Galan B."/>
            <person name="Garcia J.L."/>
            <person name="Howad W."/>
            <person name="Gomez-Garrido J."/>
            <person name="Gut M."/>
            <person name="Julca I."/>
            <person name="Morata J."/>
            <person name="Puigdomenech P."/>
            <person name="Ribeca P."/>
            <person name="Rubio Cabetas M.J."/>
            <person name="Vlasova A."/>
            <person name="Wirthensohn M."/>
            <person name="Garcia-Mas J."/>
            <person name="Gabaldon T."/>
            <person name="Casacuberta J.M."/>
            <person name="Arus P."/>
        </authorList>
    </citation>
    <scope>NUCLEOTIDE SEQUENCE [LARGE SCALE GENOMIC DNA]</scope>
    <source>
        <strain evidence="4">cv. Texas</strain>
    </source>
</reference>
<dbReference type="AlphaFoldDB" id="A0A5E4EZN3"/>
<gene>
    <name evidence="3" type="ORF">ALMOND_2B007188</name>
    <name evidence="2" type="ORF">L3X38_000568</name>
</gene>
<evidence type="ECO:0000313" key="4">
    <source>
        <dbReference type="Proteomes" id="UP000327085"/>
    </source>
</evidence>
<reference evidence="3" key="1">
    <citation type="submission" date="2019-07" db="EMBL/GenBank/DDBJ databases">
        <authorList>
            <person name="Alioto T."/>
            <person name="Alioto T."/>
            <person name="Gomez Garrido J."/>
        </authorList>
    </citation>
    <scope>NUCLEOTIDE SEQUENCE</scope>
</reference>
<keyword evidence="1" id="KW-0611">Plant defense</keyword>
<dbReference type="OMA" id="HLLTIFH"/>
<dbReference type="GO" id="GO:0006952">
    <property type="term" value="P:defense response"/>
    <property type="evidence" value="ECO:0007669"/>
    <property type="project" value="UniProtKB-KW"/>
</dbReference>
<dbReference type="Proteomes" id="UP000327085">
    <property type="component" value="Chromosome 1"/>
</dbReference>
<organism evidence="3 4">
    <name type="scientific">Prunus dulcis</name>
    <name type="common">Almond</name>
    <name type="synonym">Amygdalus dulcis</name>
    <dbReference type="NCBI Taxonomy" id="3755"/>
    <lineage>
        <taxon>Eukaryota</taxon>
        <taxon>Viridiplantae</taxon>
        <taxon>Streptophyta</taxon>
        <taxon>Embryophyta</taxon>
        <taxon>Tracheophyta</taxon>
        <taxon>Spermatophyta</taxon>
        <taxon>Magnoliopsida</taxon>
        <taxon>eudicotyledons</taxon>
        <taxon>Gunneridae</taxon>
        <taxon>Pentapetalae</taxon>
        <taxon>rosids</taxon>
        <taxon>fabids</taxon>
        <taxon>Rosales</taxon>
        <taxon>Rosaceae</taxon>
        <taxon>Amygdaloideae</taxon>
        <taxon>Amygdaleae</taxon>
        <taxon>Prunus</taxon>
    </lineage>
</organism>
<proteinExistence type="predicted"/>
<evidence type="ECO:0000313" key="2">
    <source>
        <dbReference type="EMBL" id="KAI5347681.1"/>
    </source>
</evidence>
<evidence type="ECO:0000256" key="1">
    <source>
        <dbReference type="ARBA" id="ARBA00022821"/>
    </source>
</evidence>
<dbReference type="InterPro" id="IPR032675">
    <property type="entry name" value="LRR_dom_sf"/>
</dbReference>
<dbReference type="Gramene" id="VVA20872">
    <property type="protein sequence ID" value="VVA20872"/>
    <property type="gene ID" value="Prudul26B007188"/>
</dbReference>
<dbReference type="EMBL" id="CABIKO010000048">
    <property type="protein sequence ID" value="VVA20872.1"/>
    <property type="molecule type" value="Genomic_DNA"/>
</dbReference>
<dbReference type="PANTHER" id="PTHR36766">
    <property type="entry name" value="PLANT BROAD-SPECTRUM MILDEW RESISTANCE PROTEIN RPW8"/>
    <property type="match status" value="1"/>
</dbReference>
<reference evidence="2 5" key="3">
    <citation type="journal article" date="2022" name="G3 (Bethesda)">
        <title>Whole-genome sequence and methylome profiling of the almond [Prunus dulcis (Mill.) D.A. Webb] cultivar 'Nonpareil'.</title>
        <authorList>
            <person name="D'Amico-Willman K.M."/>
            <person name="Ouma W.Z."/>
            <person name="Meulia T."/>
            <person name="Sideli G.M."/>
            <person name="Gradziel T.M."/>
            <person name="Fresnedo-Ramirez J."/>
        </authorList>
    </citation>
    <scope>NUCLEOTIDE SEQUENCE [LARGE SCALE GENOMIC DNA]</scope>
    <source>
        <strain evidence="2">Clone GOH B32 T37-40</strain>
    </source>
</reference>
<sequence length="117" mass="12857">MGAFSEELDCFPDFELPSQIQTLAITGWPKLKSLPQQQIQHAACLQDLYIESFNSVEALPERLGNLTSLNTLSISLCKNRVSLPAVEVMQRLTELQELGIDACPRLGGRSALKSGPE</sequence>
<protein>
    <submittedName>
        <fullName evidence="3">PREDICTED: putative</fullName>
    </submittedName>
</protein>
<dbReference type="InParanoid" id="A0A5E4EZN3"/>
<dbReference type="PANTHER" id="PTHR36766:SF70">
    <property type="entry name" value="DISEASE RESISTANCE PROTEIN RGA4"/>
    <property type="match status" value="1"/>
</dbReference>
<dbReference type="SUPFAM" id="SSF52058">
    <property type="entry name" value="L domain-like"/>
    <property type="match status" value="1"/>
</dbReference>
<dbReference type="Proteomes" id="UP001054821">
    <property type="component" value="Chromosome 1"/>
</dbReference>
<keyword evidence="5" id="KW-1185">Reference proteome</keyword>
<dbReference type="EMBL" id="JAJFAZ020000001">
    <property type="protein sequence ID" value="KAI5347681.1"/>
    <property type="molecule type" value="Genomic_DNA"/>
</dbReference>
<dbReference type="Gene3D" id="3.80.10.10">
    <property type="entry name" value="Ribonuclease Inhibitor"/>
    <property type="match status" value="1"/>
</dbReference>